<comment type="caution">
    <text evidence="3">The sequence shown here is derived from an EMBL/GenBank/DDBJ whole genome shotgun (WGS) entry which is preliminary data.</text>
</comment>
<dbReference type="Gene3D" id="3.30.559.10">
    <property type="entry name" value="Chloramphenicol acetyltransferase-like domain"/>
    <property type="match status" value="3"/>
</dbReference>
<evidence type="ECO:0000313" key="3">
    <source>
        <dbReference type="EMBL" id="KAI7740968.1"/>
    </source>
</evidence>
<name>A0AAD5GIF0_AMBAR</name>
<evidence type="ECO:0000256" key="1">
    <source>
        <dbReference type="ARBA" id="ARBA00022679"/>
    </source>
</evidence>
<evidence type="ECO:0000313" key="4">
    <source>
        <dbReference type="Proteomes" id="UP001206925"/>
    </source>
</evidence>
<protein>
    <submittedName>
        <fullName evidence="3">Uncharacterized protein</fullName>
    </submittedName>
</protein>
<dbReference type="AlphaFoldDB" id="A0AAD5GIF0"/>
<proteinExistence type="predicted"/>
<feature type="non-terminal residue" evidence="3">
    <location>
        <position position="588"/>
    </location>
</feature>
<reference evidence="3" key="1">
    <citation type="submission" date="2022-06" db="EMBL/GenBank/DDBJ databases">
        <title>Uncovering the hologenomic basis of an extraordinary plant invasion.</title>
        <authorList>
            <person name="Bieker V.C."/>
            <person name="Martin M.D."/>
            <person name="Gilbert T."/>
            <person name="Hodgins K."/>
            <person name="Battlay P."/>
            <person name="Petersen B."/>
            <person name="Wilson J."/>
        </authorList>
    </citation>
    <scope>NUCLEOTIDE SEQUENCE</scope>
    <source>
        <strain evidence="3">AA19_3_7</strain>
        <tissue evidence="3">Leaf</tissue>
    </source>
</reference>
<accession>A0AAD5GIF0</accession>
<keyword evidence="1" id="KW-0808">Transferase</keyword>
<dbReference type="PANTHER" id="PTHR31625">
    <property type="match status" value="1"/>
</dbReference>
<organism evidence="3 4">
    <name type="scientific">Ambrosia artemisiifolia</name>
    <name type="common">Common ragweed</name>
    <dbReference type="NCBI Taxonomy" id="4212"/>
    <lineage>
        <taxon>Eukaryota</taxon>
        <taxon>Viridiplantae</taxon>
        <taxon>Streptophyta</taxon>
        <taxon>Embryophyta</taxon>
        <taxon>Tracheophyta</taxon>
        <taxon>Spermatophyta</taxon>
        <taxon>Magnoliopsida</taxon>
        <taxon>eudicotyledons</taxon>
        <taxon>Gunneridae</taxon>
        <taxon>Pentapetalae</taxon>
        <taxon>asterids</taxon>
        <taxon>campanulids</taxon>
        <taxon>Asterales</taxon>
        <taxon>Asteraceae</taxon>
        <taxon>Asteroideae</taxon>
        <taxon>Heliantheae alliance</taxon>
        <taxon>Heliantheae</taxon>
        <taxon>Ambrosia</taxon>
    </lineage>
</organism>
<dbReference type="Pfam" id="PF02458">
    <property type="entry name" value="Transferase"/>
    <property type="match status" value="2"/>
</dbReference>
<sequence length="588" mass="65814">FERCRISPPPASIGHRSLPLTFFDILWLLFPPTHIIFFYPFPHSKSHFMETVVPTLKHSLSITLKHYFPFAGNLVVFPDSTRKPEIRHVEGDSVALTFAECTLSFNDLAGNHPQKSENFHPLVPSLVLERSRISPSQATIGHRSLPLTFFDILWLLYPPNHHLLFYHFPHSKSYFMETVVPNLKHSLSITLQHYFPFVSNLVVVLSGENGFVIAAKLIGEECTLDFNDLTRNHPRKCENFHQLVPSLGNAVRVSDYVTLPVFSVQVTYFPNSGISIGMTNHHSLGDASTRFGFLKAWTSVYESGGDHAFLTSGSLPIFDRLVDIPKVYEDRLNQTKLENFYQPRTFLGPSDRVRATFVLTRTHINGLKKHVLTKLPSLGYVSSFTVTCGYIWSCMVKSFVKMGEKKGEDELEQFIIAVGCRSRLNPPLPASYFGNCSAPCIVTIKKVVLSGENGFVIAAKLIGEGISKMVNNKEGILKDAARWHDDFKIPARKIGVSGTPKFDFYDIDFGWGKPIKNEVVSIDYSGSVSISACKESAQDLEIGVSFESMQMEAFAKIFNDGLESAIYSQIPPHAHHALSLAPNSHICS</sequence>
<evidence type="ECO:0000256" key="2">
    <source>
        <dbReference type="ARBA" id="ARBA00023315"/>
    </source>
</evidence>
<dbReference type="InterPro" id="IPR051504">
    <property type="entry name" value="Plant_metabolite_acyltrans"/>
</dbReference>
<dbReference type="EMBL" id="JAMZMK010008312">
    <property type="protein sequence ID" value="KAI7740968.1"/>
    <property type="molecule type" value="Genomic_DNA"/>
</dbReference>
<keyword evidence="4" id="KW-1185">Reference proteome</keyword>
<dbReference type="FunFam" id="3.30.559.10:FF:000035">
    <property type="entry name" value="Phenolic glucoside malonyltransferase 1"/>
    <property type="match status" value="1"/>
</dbReference>
<dbReference type="InterPro" id="IPR023213">
    <property type="entry name" value="CAT-like_dom_sf"/>
</dbReference>
<dbReference type="Proteomes" id="UP001206925">
    <property type="component" value="Unassembled WGS sequence"/>
</dbReference>
<dbReference type="GO" id="GO:0016747">
    <property type="term" value="F:acyltransferase activity, transferring groups other than amino-acyl groups"/>
    <property type="evidence" value="ECO:0007669"/>
    <property type="project" value="UniProtKB-ARBA"/>
</dbReference>
<keyword evidence="2" id="KW-0012">Acyltransferase</keyword>
<gene>
    <name evidence="3" type="ORF">M8C21_006879</name>
</gene>